<gene>
    <name evidence="2" type="ORF">C479_00325</name>
</gene>
<protein>
    <submittedName>
        <fullName evidence="2">Uncharacterized protein</fullName>
    </submittedName>
</protein>
<dbReference type="AlphaFoldDB" id="M0BW18"/>
<dbReference type="STRING" id="1227490.C479_00325"/>
<proteinExistence type="predicted"/>
<feature type="region of interest" description="Disordered" evidence="1">
    <location>
        <begin position="82"/>
        <end position="118"/>
    </location>
</feature>
<feature type="compositionally biased region" description="Basic and acidic residues" evidence="1">
    <location>
        <begin position="101"/>
        <end position="118"/>
    </location>
</feature>
<keyword evidence="3" id="KW-1185">Reference proteome</keyword>
<name>M0BW18_9EURY</name>
<evidence type="ECO:0000313" key="2">
    <source>
        <dbReference type="EMBL" id="ELZ14307.1"/>
    </source>
</evidence>
<accession>M0BW18</accession>
<sequence length="118" mass="13139">MFADGREAIHVPRDKTDYSALQEGYPLAEEFLDYLSEEDVVLLAIDDGEQVYVFERSQYQRGSRVGHAPYPMKRVAPLDDATVGLQTSGDGGTESFEGLVDGERESRSDRDVSRGPDH</sequence>
<dbReference type="EMBL" id="AOIQ01000002">
    <property type="protein sequence ID" value="ELZ14307.1"/>
    <property type="molecule type" value="Genomic_DNA"/>
</dbReference>
<reference evidence="2 3" key="1">
    <citation type="journal article" date="2014" name="PLoS Genet.">
        <title>Phylogenetically driven sequencing of extremely halophilic archaea reveals strategies for static and dynamic osmo-response.</title>
        <authorList>
            <person name="Becker E.A."/>
            <person name="Seitzer P.M."/>
            <person name="Tritt A."/>
            <person name="Larsen D."/>
            <person name="Krusor M."/>
            <person name="Yao A.I."/>
            <person name="Wu D."/>
            <person name="Madern D."/>
            <person name="Eisen J.A."/>
            <person name="Darling A.E."/>
            <person name="Facciotti M.T."/>
        </authorList>
    </citation>
    <scope>NUCLEOTIDE SEQUENCE [LARGE SCALE GENOMIC DNA]</scope>
    <source>
        <strain evidence="2 3">JCM 14624</strain>
    </source>
</reference>
<evidence type="ECO:0000256" key="1">
    <source>
        <dbReference type="SAM" id="MobiDB-lite"/>
    </source>
</evidence>
<comment type="caution">
    <text evidence="2">The sequence shown here is derived from an EMBL/GenBank/DDBJ whole genome shotgun (WGS) entry which is preliminary data.</text>
</comment>
<organism evidence="2 3">
    <name type="scientific">Halovivax asiaticus JCM 14624</name>
    <dbReference type="NCBI Taxonomy" id="1227490"/>
    <lineage>
        <taxon>Archaea</taxon>
        <taxon>Methanobacteriati</taxon>
        <taxon>Methanobacteriota</taxon>
        <taxon>Stenosarchaea group</taxon>
        <taxon>Halobacteria</taxon>
        <taxon>Halobacteriales</taxon>
        <taxon>Natrialbaceae</taxon>
        <taxon>Halovivax</taxon>
    </lineage>
</organism>
<dbReference type="Proteomes" id="UP000011560">
    <property type="component" value="Unassembled WGS sequence"/>
</dbReference>
<evidence type="ECO:0000313" key="3">
    <source>
        <dbReference type="Proteomes" id="UP000011560"/>
    </source>
</evidence>